<organism evidence="6 7">
    <name type="scientific">Lynx pardinus</name>
    <name type="common">Iberian lynx</name>
    <name type="synonym">Felis pardina</name>
    <dbReference type="NCBI Taxonomy" id="191816"/>
    <lineage>
        <taxon>Eukaryota</taxon>
        <taxon>Metazoa</taxon>
        <taxon>Chordata</taxon>
        <taxon>Craniata</taxon>
        <taxon>Vertebrata</taxon>
        <taxon>Euteleostomi</taxon>
        <taxon>Mammalia</taxon>
        <taxon>Eutheria</taxon>
        <taxon>Laurasiatheria</taxon>
        <taxon>Carnivora</taxon>
        <taxon>Feliformia</taxon>
        <taxon>Felidae</taxon>
        <taxon>Felinae</taxon>
        <taxon>Lynx</taxon>
    </lineage>
</organism>
<evidence type="ECO:0000259" key="5">
    <source>
        <dbReference type="Pfam" id="PF01370"/>
    </source>
</evidence>
<sequence length="259" mass="29026">MRDQVTRTHLTEDVPNANKCTVIGGAGFLGQHMVEQLLARGYAVNGFDMRQGFDNPPGWGNSFRCQFIFEGVNIKNGIEDLPYAMKPIDCYTETKILKERTVLDPSDPERKFVTIATRPYVTFGPKDPQLVPILIKAAKKGNMKFVIGNGEDLVGFTFVENVENVVHGHILAAKHLSQDAAVIGKAFHITNDEPIPFWTFLPHILTGLNYEAPKYHILCWVPYHLALLLSLLVTVISPVIHLQPPFTPMRVMLVGTFHH</sequence>
<keyword evidence="2" id="KW-0560">Oxidoreductase</keyword>
<feature type="transmembrane region" description="Helical" evidence="3">
    <location>
        <begin position="220"/>
        <end position="242"/>
    </location>
</feature>
<dbReference type="Pfam" id="PF01073">
    <property type="entry name" value="3Beta_HSD"/>
    <property type="match status" value="1"/>
</dbReference>
<dbReference type="Proteomes" id="UP000386466">
    <property type="component" value="Unassembled WGS sequence"/>
</dbReference>
<dbReference type="PANTHER" id="PTHR43245:SF51">
    <property type="entry name" value="SHORT CHAIN DEHYDROGENASE_REDUCTASE FAMILY 42E, MEMBER 2"/>
    <property type="match status" value="1"/>
</dbReference>
<keyword evidence="7" id="KW-1185">Reference proteome</keyword>
<evidence type="ECO:0000256" key="1">
    <source>
        <dbReference type="ARBA" id="ARBA00009219"/>
    </source>
</evidence>
<dbReference type="GO" id="GO:0006694">
    <property type="term" value="P:steroid biosynthetic process"/>
    <property type="evidence" value="ECO:0007669"/>
    <property type="project" value="InterPro"/>
</dbReference>
<dbReference type="SUPFAM" id="SSF51735">
    <property type="entry name" value="NAD(P)-binding Rossmann-fold domains"/>
    <property type="match status" value="1"/>
</dbReference>
<dbReference type="InterPro" id="IPR001509">
    <property type="entry name" value="Epimerase_deHydtase"/>
</dbReference>
<evidence type="ECO:0000256" key="2">
    <source>
        <dbReference type="ARBA" id="ARBA00023002"/>
    </source>
</evidence>
<evidence type="ECO:0000259" key="4">
    <source>
        <dbReference type="Pfam" id="PF01073"/>
    </source>
</evidence>
<feature type="domain" description="3-beta hydroxysteroid dehydrogenase/isomerase" evidence="4">
    <location>
        <begin position="69"/>
        <end position="215"/>
    </location>
</feature>
<gene>
    <name evidence="6" type="ORF">LYPA_23C007334</name>
</gene>
<dbReference type="InterPro" id="IPR036291">
    <property type="entry name" value="NAD(P)-bd_dom_sf"/>
</dbReference>
<reference evidence="6 7" key="1">
    <citation type="submission" date="2019-01" db="EMBL/GenBank/DDBJ databases">
        <authorList>
            <person name="Alioto T."/>
            <person name="Alioto T."/>
        </authorList>
    </citation>
    <scope>NUCLEOTIDE SEQUENCE [LARGE SCALE GENOMIC DNA]</scope>
</reference>
<keyword evidence="3" id="KW-0472">Membrane</keyword>
<feature type="domain" description="NAD-dependent epimerase/dehydratase" evidence="5">
    <location>
        <begin position="21"/>
        <end position="51"/>
    </location>
</feature>
<dbReference type="Gene3D" id="3.40.50.720">
    <property type="entry name" value="NAD(P)-binding Rossmann-like Domain"/>
    <property type="match status" value="2"/>
</dbReference>
<name>A0A485PAM4_LYNPA</name>
<dbReference type="InterPro" id="IPR002225">
    <property type="entry name" value="3Beta_OHSteriod_DH/Estase"/>
</dbReference>
<dbReference type="EMBL" id="CAAGRJ010027389">
    <property type="protein sequence ID" value="VFV39362.1"/>
    <property type="molecule type" value="Genomic_DNA"/>
</dbReference>
<accession>A0A485PAM4</accession>
<evidence type="ECO:0000313" key="7">
    <source>
        <dbReference type="Proteomes" id="UP000386466"/>
    </source>
</evidence>
<evidence type="ECO:0000313" key="6">
    <source>
        <dbReference type="EMBL" id="VFV39362.1"/>
    </source>
</evidence>
<keyword evidence="3" id="KW-0812">Transmembrane</keyword>
<comment type="similarity">
    <text evidence="1">Belongs to the 3-beta-HSD family.</text>
</comment>
<dbReference type="GO" id="GO:0016616">
    <property type="term" value="F:oxidoreductase activity, acting on the CH-OH group of donors, NAD or NADP as acceptor"/>
    <property type="evidence" value="ECO:0007669"/>
    <property type="project" value="InterPro"/>
</dbReference>
<keyword evidence="3" id="KW-1133">Transmembrane helix</keyword>
<dbReference type="PANTHER" id="PTHR43245">
    <property type="entry name" value="BIFUNCTIONAL POLYMYXIN RESISTANCE PROTEIN ARNA"/>
    <property type="match status" value="1"/>
</dbReference>
<protein>
    <submittedName>
        <fullName evidence="6">PREDICTED: sterol-4-alpha-carboxylate</fullName>
    </submittedName>
</protein>
<proteinExistence type="inferred from homology"/>
<dbReference type="Pfam" id="PF01370">
    <property type="entry name" value="Epimerase"/>
    <property type="match status" value="1"/>
</dbReference>
<dbReference type="AlphaFoldDB" id="A0A485PAM4"/>
<dbReference type="InterPro" id="IPR050177">
    <property type="entry name" value="Lipid_A_modif_metabolic_enz"/>
</dbReference>
<evidence type="ECO:0000256" key="3">
    <source>
        <dbReference type="SAM" id="Phobius"/>
    </source>
</evidence>